<dbReference type="Gene3D" id="3.80.10.10">
    <property type="entry name" value="Ribonuclease Inhibitor"/>
    <property type="match status" value="4"/>
</dbReference>
<dbReference type="SUPFAM" id="SSF52058">
    <property type="entry name" value="L domain-like"/>
    <property type="match status" value="2"/>
</dbReference>
<evidence type="ECO:0000313" key="2">
    <source>
        <dbReference type="Proteomes" id="UP001470230"/>
    </source>
</evidence>
<organism evidence="1 2">
    <name type="scientific">Tritrichomonas musculus</name>
    <dbReference type="NCBI Taxonomy" id="1915356"/>
    <lineage>
        <taxon>Eukaryota</taxon>
        <taxon>Metamonada</taxon>
        <taxon>Parabasalia</taxon>
        <taxon>Tritrichomonadida</taxon>
        <taxon>Tritrichomonadidae</taxon>
        <taxon>Tritrichomonas</taxon>
    </lineage>
</organism>
<comment type="caution">
    <text evidence="1">The sequence shown here is derived from an EMBL/GenBank/DDBJ whole genome shotgun (WGS) entry which is preliminary data.</text>
</comment>
<name>A0ABR2KL76_9EUKA</name>
<dbReference type="PANTHER" id="PTHR45661:SF3">
    <property type="entry name" value="IG-LIKE DOMAIN-CONTAINING PROTEIN"/>
    <property type="match status" value="1"/>
</dbReference>
<accession>A0ABR2KL76</accession>
<dbReference type="Proteomes" id="UP001470230">
    <property type="component" value="Unassembled WGS sequence"/>
</dbReference>
<dbReference type="PANTHER" id="PTHR45661">
    <property type="entry name" value="SURFACE ANTIGEN"/>
    <property type="match status" value="1"/>
</dbReference>
<dbReference type="Gene3D" id="3.40.50.12480">
    <property type="match status" value="1"/>
</dbReference>
<gene>
    <name evidence="1" type="ORF">M9Y10_035520</name>
</gene>
<keyword evidence="2" id="KW-1185">Reference proteome</keyword>
<dbReference type="InterPro" id="IPR011990">
    <property type="entry name" value="TPR-like_helical_dom_sf"/>
</dbReference>
<proteinExistence type="predicted"/>
<dbReference type="EMBL" id="JAPFFF010000005">
    <property type="protein sequence ID" value="KAK8890735.1"/>
    <property type="molecule type" value="Genomic_DNA"/>
</dbReference>
<protein>
    <submittedName>
        <fullName evidence="1">Uncharacterized protein</fullName>
    </submittedName>
</protein>
<dbReference type="InterPro" id="IPR053139">
    <property type="entry name" value="Surface_bspA-like"/>
</dbReference>
<dbReference type="SUPFAM" id="SSF81901">
    <property type="entry name" value="HCP-like"/>
    <property type="match status" value="1"/>
</dbReference>
<dbReference type="Pfam" id="PF13306">
    <property type="entry name" value="LRR_5"/>
    <property type="match status" value="2"/>
</dbReference>
<dbReference type="InterPro" id="IPR032675">
    <property type="entry name" value="LRR_dom_sf"/>
</dbReference>
<dbReference type="Gene3D" id="1.25.40.10">
    <property type="entry name" value="Tetratricopeptide repeat domain"/>
    <property type="match status" value="1"/>
</dbReference>
<dbReference type="Pfam" id="PF08238">
    <property type="entry name" value="Sel1"/>
    <property type="match status" value="1"/>
</dbReference>
<dbReference type="SMART" id="SM00671">
    <property type="entry name" value="SEL1"/>
    <property type="match status" value="1"/>
</dbReference>
<evidence type="ECO:0000313" key="1">
    <source>
        <dbReference type="EMBL" id="KAK8890735.1"/>
    </source>
</evidence>
<dbReference type="InterPro" id="IPR026906">
    <property type="entry name" value="LRR_5"/>
</dbReference>
<dbReference type="InterPro" id="IPR006597">
    <property type="entry name" value="Sel1-like"/>
</dbReference>
<reference evidence="1 2" key="1">
    <citation type="submission" date="2024-04" db="EMBL/GenBank/DDBJ databases">
        <title>Tritrichomonas musculus Genome.</title>
        <authorList>
            <person name="Alves-Ferreira E."/>
            <person name="Grigg M."/>
            <person name="Lorenzi H."/>
            <person name="Galac M."/>
        </authorList>
    </citation>
    <scope>NUCLEOTIDE SEQUENCE [LARGE SCALE GENOMIC DNA]</scope>
    <source>
        <strain evidence="1 2">EAF2021</strain>
    </source>
</reference>
<sequence length="737" mass="83248">MHFKDFIKIQTREKNIEKVKLNKKEEISDYSENENDTIEKIDSNFHEEFNEIDKNVPDTLNNKADNIDINSSFEYDILTKIEETDEQNYSQKNINYNLSYPISEYQNLNKKCQEIVKEAEMDPLKQLQISKSLFNGENQFPVNINIGKQYLNKSLKGKCFESIIYYIDLLIKGSIVPKNLKKAKKILNNHQHNKDVRLLILRGKIAMKEKLYSQAIKYFEEGLRNDDPQCMYEYAKMLFQGKGIKKNDKKAFKYFKKSSDKGFQKSTRFFDVFNQMKEINEFNNLNSETQLFFVKRCIKNNNDNIFKQIIISPNKTEMLFYNNSFKSIDFYIFLSIFKDILIEIQFPSDTFKTLLEFIIKVQVKHIKQANIGVVFTSFPQDISDVLQNANNFHFRIDSSVEFIPNFCFKNCSTLKQIFIPPSVVTIKNSSFVSCTSLTQISIPSSVTSIEEGVFDGCSSLEQVTLAYSINSIRNFTFNECTSLKEIIIPHSVTSIGEYAFNGCKSLTKIIIPDSVTSIGKNIFSGCSSLIDLSFSSSITSIKEWSFRGCSSLKQISITLSVTSIGNHAFEECSSFEKISIPSSVDAIPLYAFRGCTSLSEILIPSSVTSIMDYAFSGCSSLRQVVIPSSVTEIKCSSFIGCSSLIQISIPSVISIESNAFHGCSSMKDISLPSSLTCIGDNAFKGCSSLTKIAIPNSVNSIGENVFIDCSSLKYAIVPSHIDNSKIGIGPNVEIEVI</sequence>